<evidence type="ECO:0000256" key="1">
    <source>
        <dbReference type="SAM" id="MobiDB-lite"/>
    </source>
</evidence>
<name>A0A8D9EET3_9HEMI</name>
<feature type="compositionally biased region" description="Polar residues" evidence="1">
    <location>
        <begin position="9"/>
        <end position="19"/>
    </location>
</feature>
<proteinExistence type="predicted"/>
<evidence type="ECO:0000313" key="3">
    <source>
        <dbReference type="EMBL" id="CAG6750867.1"/>
    </source>
</evidence>
<evidence type="ECO:0000256" key="2">
    <source>
        <dbReference type="SAM" id="Phobius"/>
    </source>
</evidence>
<keyword evidence="2" id="KW-1133">Transmembrane helix</keyword>
<feature type="region of interest" description="Disordered" evidence="1">
    <location>
        <begin position="1"/>
        <end position="22"/>
    </location>
</feature>
<dbReference type="AlphaFoldDB" id="A0A8D9EET3"/>
<keyword evidence="2" id="KW-0812">Transmembrane</keyword>
<protein>
    <submittedName>
        <fullName evidence="3">Uncharacterized protein</fullName>
    </submittedName>
</protein>
<organism evidence="3">
    <name type="scientific">Cacopsylla melanoneura</name>
    <dbReference type="NCBI Taxonomy" id="428564"/>
    <lineage>
        <taxon>Eukaryota</taxon>
        <taxon>Metazoa</taxon>
        <taxon>Ecdysozoa</taxon>
        <taxon>Arthropoda</taxon>
        <taxon>Hexapoda</taxon>
        <taxon>Insecta</taxon>
        <taxon>Pterygota</taxon>
        <taxon>Neoptera</taxon>
        <taxon>Paraneoptera</taxon>
        <taxon>Hemiptera</taxon>
        <taxon>Sternorrhyncha</taxon>
        <taxon>Psylloidea</taxon>
        <taxon>Psyllidae</taxon>
        <taxon>Psyllinae</taxon>
        <taxon>Cacopsylla</taxon>
    </lineage>
</organism>
<reference evidence="3" key="1">
    <citation type="submission" date="2021-05" db="EMBL/GenBank/DDBJ databases">
        <authorList>
            <person name="Alioto T."/>
            <person name="Alioto T."/>
            <person name="Gomez Garrido J."/>
        </authorList>
    </citation>
    <scope>NUCLEOTIDE SEQUENCE</scope>
</reference>
<feature type="transmembrane region" description="Helical" evidence="2">
    <location>
        <begin position="59"/>
        <end position="81"/>
    </location>
</feature>
<accession>A0A8D9EET3</accession>
<dbReference type="EMBL" id="HBUF01528162">
    <property type="protein sequence ID" value="CAG6750867.1"/>
    <property type="molecule type" value="Transcribed_RNA"/>
</dbReference>
<keyword evidence="2" id="KW-0472">Membrane</keyword>
<sequence length="129" mass="15020">MDWKDRNLSKNSSAQSVPQAESAECVPETESVQSVPQAVQHSVFLRLSQYSSLCLKLRILIHIYLEKGILFLRAFLLSLYFQKSRPRRIQMRIFDSILEFGWIFRSFKIQSLKKFAYGALKESLDTVLD</sequence>